<dbReference type="GO" id="GO:0051460">
    <property type="term" value="P:negative regulation of corticotropin secretion"/>
    <property type="evidence" value="ECO:0007669"/>
    <property type="project" value="TreeGrafter"/>
</dbReference>
<dbReference type="EMBL" id="WIXP02000008">
    <property type="protein sequence ID" value="KAF6206516.1"/>
    <property type="molecule type" value="Genomic_DNA"/>
</dbReference>
<dbReference type="Pfam" id="PF23541">
    <property type="entry name" value="CRF-BP_C"/>
    <property type="match status" value="1"/>
</dbReference>
<gene>
    <name evidence="2" type="ORF">GE061_017749</name>
</gene>
<evidence type="ECO:0000313" key="3">
    <source>
        <dbReference type="Proteomes" id="UP000466442"/>
    </source>
</evidence>
<dbReference type="GO" id="GO:0005615">
    <property type="term" value="C:extracellular space"/>
    <property type="evidence" value="ECO:0007669"/>
    <property type="project" value="TreeGrafter"/>
</dbReference>
<dbReference type="OrthoDB" id="10056927at2759"/>
<dbReference type="InterPro" id="IPR008435">
    <property type="entry name" value="CRF-bd"/>
</dbReference>
<feature type="domain" description="Corticotropin-releasing factor binding protein C-terminal" evidence="1">
    <location>
        <begin position="19"/>
        <end position="125"/>
    </location>
</feature>
<organism evidence="2 3">
    <name type="scientific">Apolygus lucorum</name>
    <name type="common">Small green plant bug</name>
    <name type="synonym">Lygocoris lucorum</name>
    <dbReference type="NCBI Taxonomy" id="248454"/>
    <lineage>
        <taxon>Eukaryota</taxon>
        <taxon>Metazoa</taxon>
        <taxon>Ecdysozoa</taxon>
        <taxon>Arthropoda</taxon>
        <taxon>Hexapoda</taxon>
        <taxon>Insecta</taxon>
        <taxon>Pterygota</taxon>
        <taxon>Neoptera</taxon>
        <taxon>Paraneoptera</taxon>
        <taxon>Hemiptera</taxon>
        <taxon>Heteroptera</taxon>
        <taxon>Panheteroptera</taxon>
        <taxon>Cimicomorpha</taxon>
        <taxon>Miridae</taxon>
        <taxon>Mirini</taxon>
        <taxon>Apolygus</taxon>
    </lineage>
</organism>
<reference evidence="2" key="1">
    <citation type="journal article" date="2021" name="Mol. Ecol. Resour.">
        <title>Apolygus lucorum genome provides insights into omnivorousness and mesophyll feeding.</title>
        <authorList>
            <person name="Liu Y."/>
            <person name="Liu H."/>
            <person name="Wang H."/>
            <person name="Huang T."/>
            <person name="Liu B."/>
            <person name="Yang B."/>
            <person name="Yin L."/>
            <person name="Li B."/>
            <person name="Zhang Y."/>
            <person name="Zhang S."/>
            <person name="Jiang F."/>
            <person name="Zhang X."/>
            <person name="Ren Y."/>
            <person name="Wang B."/>
            <person name="Wang S."/>
            <person name="Lu Y."/>
            <person name="Wu K."/>
            <person name="Fan W."/>
            <person name="Wang G."/>
        </authorList>
    </citation>
    <scope>NUCLEOTIDE SEQUENCE</scope>
    <source>
        <strain evidence="2">12Hb</strain>
    </source>
</reference>
<proteinExistence type="predicted"/>
<dbReference type="Proteomes" id="UP000466442">
    <property type="component" value="Unassembled WGS sequence"/>
</dbReference>
<dbReference type="GO" id="GO:0009755">
    <property type="term" value="P:hormone-mediated signaling pathway"/>
    <property type="evidence" value="ECO:0007669"/>
    <property type="project" value="TreeGrafter"/>
</dbReference>
<dbReference type="PANTHER" id="PTHR10278">
    <property type="entry name" value="CORTICOTROPIN-RELEASING FACTOR-BINDING PROTEIN"/>
    <property type="match status" value="1"/>
</dbReference>
<accession>A0A8S9XEK0</accession>
<dbReference type="PANTHER" id="PTHR10278:SF0">
    <property type="entry name" value="CORTICOTROPIN-RELEASING FACTOR-BINDING PROTEIN"/>
    <property type="match status" value="1"/>
</dbReference>
<name>A0A8S9XEK0_APOLU</name>
<dbReference type="InterPro" id="IPR056178">
    <property type="entry name" value="CRF-BP_C"/>
</dbReference>
<protein>
    <recommendedName>
        <fullName evidence="1">Corticotropin-releasing factor binding protein C-terminal domain-containing protein</fullName>
    </recommendedName>
</protein>
<evidence type="ECO:0000313" key="2">
    <source>
        <dbReference type="EMBL" id="KAF6206516.1"/>
    </source>
</evidence>
<keyword evidence="3" id="KW-1185">Reference proteome</keyword>
<dbReference type="GO" id="GO:0051424">
    <property type="term" value="F:corticotropin-releasing hormone binding"/>
    <property type="evidence" value="ECO:0007669"/>
    <property type="project" value="InterPro"/>
</dbReference>
<sequence>MSTSCFSESCHVLVEDNMQSVYTLRNYGRNANCSLTALFPVSVSLLSLSVGITMTGSNFKVETGTMKKCQETGHKDYLEISGGIDFAVPKVLAGANLCGLDSYPGQISETVLCGVSSVTLYSSGDCPPLPLSEFFRSSTLRLITGSIVDTLHLLDLPKT</sequence>
<dbReference type="AlphaFoldDB" id="A0A8S9XEK0"/>
<comment type="caution">
    <text evidence="2">The sequence shown here is derived from an EMBL/GenBank/DDBJ whole genome shotgun (WGS) entry which is preliminary data.</text>
</comment>
<evidence type="ECO:0000259" key="1">
    <source>
        <dbReference type="Pfam" id="PF23541"/>
    </source>
</evidence>